<dbReference type="PANTHER" id="PTHR45959:SF2">
    <property type="entry name" value="BHLH TRANSCRIPTION FACTOR"/>
    <property type="match status" value="1"/>
</dbReference>
<evidence type="ECO:0000256" key="1">
    <source>
        <dbReference type="SAM" id="Phobius"/>
    </source>
</evidence>
<keyword evidence="1" id="KW-1133">Transmembrane helix</keyword>
<dbReference type="AlphaFoldDB" id="A0A822Y9N2"/>
<gene>
    <name evidence="2" type="ORF">HUJ06_029324</name>
</gene>
<dbReference type="PANTHER" id="PTHR45959">
    <property type="entry name" value="BHLH TRANSCRIPTION FACTOR"/>
    <property type="match status" value="1"/>
</dbReference>
<sequence>MLVEDDKCFSYENFGRCYYDDDMLPKIDVRVSNNNMIIRNHCEKHKGVVVRALGEMEYLHLNVLNISVIPFRNLALDITIVALGDLLSSYLFVFLFFFNMKC</sequence>
<evidence type="ECO:0000313" key="2">
    <source>
        <dbReference type="EMBL" id="DAD27856.1"/>
    </source>
</evidence>
<keyword evidence="1" id="KW-0812">Transmembrane</keyword>
<keyword evidence="1" id="KW-0472">Membrane</keyword>
<dbReference type="Proteomes" id="UP000607653">
    <property type="component" value="Unassembled WGS sequence"/>
</dbReference>
<accession>A0A822Y9N2</accession>
<reference evidence="2 3" key="1">
    <citation type="journal article" date="2020" name="Mol. Biol. Evol.">
        <title>Distinct Expression and Methylation Patterns for Genes with Different Fates following a Single Whole-Genome Duplication in Flowering Plants.</title>
        <authorList>
            <person name="Shi T."/>
            <person name="Rahmani R.S."/>
            <person name="Gugger P.F."/>
            <person name="Wang M."/>
            <person name="Li H."/>
            <person name="Zhang Y."/>
            <person name="Li Z."/>
            <person name="Wang Q."/>
            <person name="Van de Peer Y."/>
            <person name="Marchal K."/>
            <person name="Chen J."/>
        </authorList>
    </citation>
    <scope>NUCLEOTIDE SEQUENCE [LARGE SCALE GENOMIC DNA]</scope>
    <source>
        <tissue evidence="2">Leaf</tissue>
    </source>
</reference>
<protein>
    <submittedName>
        <fullName evidence="2">Uncharacterized protein</fullName>
    </submittedName>
</protein>
<dbReference type="EMBL" id="DUZY01000002">
    <property type="protein sequence ID" value="DAD27856.1"/>
    <property type="molecule type" value="Genomic_DNA"/>
</dbReference>
<dbReference type="InterPro" id="IPR052610">
    <property type="entry name" value="bHLH_transcription_regulator"/>
</dbReference>
<name>A0A822Y9N2_NELNU</name>
<organism evidence="2 3">
    <name type="scientific">Nelumbo nucifera</name>
    <name type="common">Sacred lotus</name>
    <dbReference type="NCBI Taxonomy" id="4432"/>
    <lineage>
        <taxon>Eukaryota</taxon>
        <taxon>Viridiplantae</taxon>
        <taxon>Streptophyta</taxon>
        <taxon>Embryophyta</taxon>
        <taxon>Tracheophyta</taxon>
        <taxon>Spermatophyta</taxon>
        <taxon>Magnoliopsida</taxon>
        <taxon>Proteales</taxon>
        <taxon>Nelumbonaceae</taxon>
        <taxon>Nelumbo</taxon>
    </lineage>
</organism>
<evidence type="ECO:0000313" key="3">
    <source>
        <dbReference type="Proteomes" id="UP000607653"/>
    </source>
</evidence>
<feature type="transmembrane region" description="Helical" evidence="1">
    <location>
        <begin position="74"/>
        <end position="98"/>
    </location>
</feature>
<proteinExistence type="predicted"/>
<comment type="caution">
    <text evidence="2">The sequence shown here is derived from an EMBL/GenBank/DDBJ whole genome shotgun (WGS) entry which is preliminary data.</text>
</comment>
<keyword evidence="3" id="KW-1185">Reference proteome</keyword>